<dbReference type="OrthoDB" id="5867472at2759"/>
<protein>
    <submittedName>
        <fullName evidence="1 3">Uncharacterized protein</fullName>
    </submittedName>
</protein>
<accession>A0A3P8AWP1</accession>
<dbReference type="Proteomes" id="UP000050761">
    <property type="component" value="Unassembled WGS sequence"/>
</dbReference>
<evidence type="ECO:0000313" key="3">
    <source>
        <dbReference type="WBParaSite" id="HPBE_0001938301-mRNA-1"/>
    </source>
</evidence>
<name>A0A183GBC0_HELPZ</name>
<accession>A0A183GBC0</accession>
<sequence>MAATSLITEGQPCKIVRKVVSNFEGSAQLYHLSLISELLERAPATSPFVPVAYQSAPMDIPRSRDAKSVISFTQGFHEGVQPTRWWGSWCSLDITRNPVDDGCCPAVFAKCITWPAHLIFDDGHASVTCVSRVASRIVLTNLRCATLIACSSCFRMGQVSLAYVEEKQSGAE</sequence>
<organism evidence="2 3">
    <name type="scientific">Heligmosomoides polygyrus</name>
    <name type="common">Parasitic roundworm</name>
    <dbReference type="NCBI Taxonomy" id="6339"/>
    <lineage>
        <taxon>Eukaryota</taxon>
        <taxon>Metazoa</taxon>
        <taxon>Ecdysozoa</taxon>
        <taxon>Nematoda</taxon>
        <taxon>Chromadorea</taxon>
        <taxon>Rhabditida</taxon>
        <taxon>Rhabditina</taxon>
        <taxon>Rhabditomorpha</taxon>
        <taxon>Strongyloidea</taxon>
        <taxon>Heligmosomidae</taxon>
        <taxon>Heligmosomoides</taxon>
    </lineage>
</organism>
<dbReference type="EMBL" id="UZAH01031317">
    <property type="protein sequence ID" value="VDP14931.1"/>
    <property type="molecule type" value="Genomic_DNA"/>
</dbReference>
<keyword evidence="2" id="KW-1185">Reference proteome</keyword>
<reference evidence="3" key="2">
    <citation type="submission" date="2019-09" db="UniProtKB">
        <authorList>
            <consortium name="WormBaseParasite"/>
        </authorList>
    </citation>
    <scope>IDENTIFICATION</scope>
</reference>
<evidence type="ECO:0000313" key="1">
    <source>
        <dbReference type="EMBL" id="VDP14931.1"/>
    </source>
</evidence>
<proteinExistence type="predicted"/>
<dbReference type="WBParaSite" id="HPBE_0001938301-mRNA-1">
    <property type="protein sequence ID" value="HPBE_0001938301-mRNA-1"/>
    <property type="gene ID" value="HPBE_0001938301"/>
</dbReference>
<evidence type="ECO:0000313" key="2">
    <source>
        <dbReference type="Proteomes" id="UP000050761"/>
    </source>
</evidence>
<reference evidence="1 2" key="1">
    <citation type="submission" date="2018-11" db="EMBL/GenBank/DDBJ databases">
        <authorList>
            <consortium name="Pathogen Informatics"/>
        </authorList>
    </citation>
    <scope>NUCLEOTIDE SEQUENCE [LARGE SCALE GENOMIC DNA]</scope>
</reference>
<gene>
    <name evidence="1" type="ORF">HPBE_LOCUS19381</name>
</gene>
<dbReference type="AlphaFoldDB" id="A0A183GBC0"/>